<dbReference type="RefSeq" id="WP_090493738.1">
    <property type="nucleotide sequence ID" value="NZ_BJVY01000009.1"/>
</dbReference>
<dbReference type="Proteomes" id="UP000198717">
    <property type="component" value="Unassembled WGS sequence"/>
</dbReference>
<dbReference type="InterPro" id="IPR032871">
    <property type="entry name" value="AHH_dom_containing"/>
</dbReference>
<reference evidence="2 3" key="1">
    <citation type="submission" date="2016-10" db="EMBL/GenBank/DDBJ databases">
        <authorList>
            <person name="Varghese N."/>
            <person name="Submissions S."/>
        </authorList>
    </citation>
    <scope>NUCLEOTIDE SEQUENCE [LARGE SCALE GENOMIC DNA]</scope>
    <source>
        <strain evidence="2 3">DSM 2260</strain>
    </source>
</reference>
<dbReference type="EMBL" id="FNAJ01000015">
    <property type="protein sequence ID" value="SDE93960.1"/>
    <property type="molecule type" value="Genomic_DNA"/>
</dbReference>
<proteinExistence type="predicted"/>
<comment type="caution">
    <text evidence="2">The sequence shown here is derived from an EMBL/GenBank/DDBJ whole genome shotgun (WGS) entry which is preliminary data.</text>
</comment>
<gene>
    <name evidence="2" type="ORF">SAMN04488504_11562</name>
</gene>
<evidence type="ECO:0000313" key="3">
    <source>
        <dbReference type="Proteomes" id="UP000198717"/>
    </source>
</evidence>
<organism evidence="2 3">
    <name type="scientific">Myxococcus virescens</name>
    <dbReference type="NCBI Taxonomy" id="83456"/>
    <lineage>
        <taxon>Bacteria</taxon>
        <taxon>Pseudomonadati</taxon>
        <taxon>Myxococcota</taxon>
        <taxon>Myxococcia</taxon>
        <taxon>Myxococcales</taxon>
        <taxon>Cystobacterineae</taxon>
        <taxon>Myxococcaceae</taxon>
        <taxon>Myxococcus</taxon>
    </lineage>
</organism>
<protein>
    <submittedName>
        <fullName evidence="2">A nuclease family of the HNH/ENDO VII superfamily with conserved AHH</fullName>
    </submittedName>
</protein>
<dbReference type="Pfam" id="PF14412">
    <property type="entry name" value="AHH"/>
    <property type="match status" value="1"/>
</dbReference>
<keyword evidence="3" id="KW-1185">Reference proteome</keyword>
<evidence type="ECO:0000313" key="2">
    <source>
        <dbReference type="EMBL" id="SDE93960.1"/>
    </source>
</evidence>
<sequence>MAKADHLAGMGKLKARLRRSRDYRDKGHKHIKGNGGRNKIYADLEIIQGVLQARGTRVRGDKRIKPGSLTHARRYTFVHGQNFKIGQSPYINQAHHLLPEEAFSDKNFTSDQMRMLRGVDYNINNGENIIFLPAVARDSEFHRLPHHMGSHPAYSRLVSDDMRRVRNLLDNALAKDKKHKEWNPPEDVKTELMDFQLDYWEMVSTAGPININLFTKPAPKKRGLAKKR</sequence>
<accession>A0ABY0N4A5</accession>
<evidence type="ECO:0000256" key="1">
    <source>
        <dbReference type="SAM" id="MobiDB-lite"/>
    </source>
</evidence>
<name>A0ABY0N4A5_9BACT</name>
<feature type="region of interest" description="Disordered" evidence="1">
    <location>
        <begin position="1"/>
        <end position="34"/>
    </location>
</feature>